<dbReference type="SUPFAM" id="SSF52047">
    <property type="entry name" value="RNI-like"/>
    <property type="match status" value="1"/>
</dbReference>
<dbReference type="EMBL" id="RHFK02000005">
    <property type="protein sequence ID" value="TWW76214.1"/>
    <property type="molecule type" value="Genomic_DNA"/>
</dbReference>
<dbReference type="Pfam" id="PF13516">
    <property type="entry name" value="LRR_6"/>
    <property type="match status" value="2"/>
</dbReference>
<comment type="similarity">
    <text evidence="1">Belongs to the RIPOR family.</text>
</comment>
<feature type="compositionally biased region" description="Low complexity" evidence="2">
    <location>
        <begin position="521"/>
        <end position="530"/>
    </location>
</feature>
<feature type="transmembrane region" description="Helical" evidence="3">
    <location>
        <begin position="1673"/>
        <end position="1693"/>
    </location>
</feature>
<keyword evidence="3" id="KW-0472">Membrane</keyword>
<dbReference type="InterPro" id="IPR011989">
    <property type="entry name" value="ARM-like"/>
</dbReference>
<accession>A0A5C6P8S1</accession>
<feature type="domain" description="FAM65 N-terminal" evidence="4">
    <location>
        <begin position="31"/>
        <end position="378"/>
    </location>
</feature>
<dbReference type="SUPFAM" id="SSF48371">
    <property type="entry name" value="ARM repeat"/>
    <property type="match status" value="1"/>
</dbReference>
<evidence type="ECO:0000256" key="3">
    <source>
        <dbReference type="SAM" id="Phobius"/>
    </source>
</evidence>
<feature type="region of interest" description="Disordered" evidence="2">
    <location>
        <begin position="427"/>
        <end position="447"/>
    </location>
</feature>
<gene>
    <name evidence="6" type="ORF">D4764_13G0008760</name>
</gene>
<dbReference type="InterPro" id="IPR032675">
    <property type="entry name" value="LRR_dom_sf"/>
</dbReference>
<evidence type="ECO:0000313" key="7">
    <source>
        <dbReference type="Proteomes" id="UP000324091"/>
    </source>
</evidence>
<feature type="region of interest" description="Disordered" evidence="2">
    <location>
        <begin position="466"/>
        <end position="543"/>
    </location>
</feature>
<organism evidence="6 7">
    <name type="scientific">Takifugu flavidus</name>
    <name type="common">sansaifugu</name>
    <dbReference type="NCBI Taxonomy" id="433684"/>
    <lineage>
        <taxon>Eukaryota</taxon>
        <taxon>Metazoa</taxon>
        <taxon>Chordata</taxon>
        <taxon>Craniata</taxon>
        <taxon>Vertebrata</taxon>
        <taxon>Euteleostomi</taxon>
        <taxon>Actinopterygii</taxon>
        <taxon>Neopterygii</taxon>
        <taxon>Teleostei</taxon>
        <taxon>Neoteleostei</taxon>
        <taxon>Acanthomorphata</taxon>
        <taxon>Eupercaria</taxon>
        <taxon>Tetraodontiformes</taxon>
        <taxon>Tetradontoidea</taxon>
        <taxon>Tetraodontidae</taxon>
        <taxon>Takifugu</taxon>
    </lineage>
</organism>
<dbReference type="Gene3D" id="2.30.29.30">
    <property type="entry name" value="Pleckstrin-homology domain (PH domain)/Phosphotyrosine-binding domain (PTB)"/>
    <property type="match status" value="1"/>
</dbReference>
<dbReference type="Pfam" id="PF15903">
    <property type="entry name" value="PL48"/>
    <property type="match status" value="1"/>
</dbReference>
<dbReference type="Gene3D" id="1.25.10.10">
    <property type="entry name" value="Leucine-rich Repeat Variant"/>
    <property type="match status" value="1"/>
</dbReference>
<feature type="compositionally biased region" description="Low complexity" evidence="2">
    <location>
        <begin position="429"/>
        <end position="440"/>
    </location>
</feature>
<feature type="region of interest" description="Disordered" evidence="2">
    <location>
        <begin position="582"/>
        <end position="630"/>
    </location>
</feature>
<evidence type="ECO:0000313" key="6">
    <source>
        <dbReference type="EMBL" id="TWW76214.1"/>
    </source>
</evidence>
<dbReference type="Gene3D" id="3.80.10.10">
    <property type="entry name" value="Ribonuclease Inhibitor"/>
    <property type="match status" value="1"/>
</dbReference>
<feature type="domain" description="CARMIL pleckstrin homology" evidence="5">
    <location>
        <begin position="1146"/>
        <end position="1222"/>
    </location>
</feature>
<feature type="compositionally biased region" description="Low complexity" evidence="2">
    <location>
        <begin position="466"/>
        <end position="494"/>
    </location>
</feature>
<proteinExistence type="inferred from homology"/>
<dbReference type="InterPro" id="IPR026136">
    <property type="entry name" value="RIPOR3"/>
</dbReference>
<evidence type="ECO:0000259" key="4">
    <source>
        <dbReference type="Pfam" id="PF15903"/>
    </source>
</evidence>
<protein>
    <submittedName>
        <fullName evidence="6">Rho family-interacting cell polarization regulator 1</fullName>
    </submittedName>
</protein>
<dbReference type="InterPro" id="IPR031780">
    <property type="entry name" value="FAM65_N"/>
</dbReference>
<comment type="caution">
    <text evidence="6">The sequence shown here is derived from an EMBL/GenBank/DDBJ whole genome shotgun (WGS) entry which is preliminary data.</text>
</comment>
<dbReference type="InterPro" id="IPR001611">
    <property type="entry name" value="Leu-rich_rpt"/>
</dbReference>
<dbReference type="Pfam" id="PF17888">
    <property type="entry name" value="Carm_PH"/>
    <property type="match status" value="1"/>
</dbReference>
<dbReference type="InterPro" id="IPR011993">
    <property type="entry name" value="PH-like_dom_sf"/>
</dbReference>
<sequence>MYSGYGGGPSRALSTMSLSVRPIRRPTSRSITRSQSFTGVNSNDKLPYRSLAVFSSPGLNRKPSRASRMFTMSVKPNPPPKVPQPERLGEVYQSLKKGLQSYLQVHQMDLDNLSRQMKESKRNSRLGFLYELDKQVKVTERFIRRLEFHLSKVEELYETYCLQRRLRDGANKMVKAFTSSPGSKEAKESLAEANRGYKEYTENMCVLENDLESHLGEFHIRMKGLAGFARLCAGDQYEIFMKYGRQRWKLRGRIEINAKQEWDSEEMVFLPLVSEFLSIKVTELKSLASHVVVGSVSCETKDLFAALPQMVAVDINDLGTIKLSLEVTWNPFDKDEQVSTASSVSRAPTVSKRFSTIFNQSPPDTPSLREQAFYSLPRSLTRRQHWPLLDVFRDTISQSCSCSDGSPARHLTANLLRHHEVLENGTAWSNSSESSDDSSSPQLSAGGLCKSINHKNVIVTPEVQPVVSGGSSSQLDISACTTESSSSTPTSLHSVRVPGDGPRTQPTDGAREEEKSWRKGPASAPAAPAEPDSHRSQNYSRSLSHISEGSIDGALLMTKAAPGSQEEMSLSSGMSVSDIEMEISSRTPEPASDPDPLPRRLSFSQETPTRPAEGGTKGQQDEQKQATPPSDLLAAPAATQEVADVTYVARCVAVEEEQVGADERDAVVDSGLEEALGAVVSSLDDYRGQFPELQLLEDELKLLQVTLKGGEHGRATSMVSLTVETALGSFDFLNASDWEEEEEENHHKHHSNRPPIQLVNSVECRFGPWPSGLEPTTAELSQQERGWDSPSCPLTTGCPALDRTLVVHLKNCGIQLLRLGTFGPLRCGEMFALDRLLREVRVLQVIGHLIEDRPTSPRRPNEVIPQLDRCEGAVSLWQRCVGGASVYSTCAEKFLDTLSEVYAAVLSQGDATITDAVCLCLVERILDRRLPRRGINRDGPPVTLFQVWTYLDANNVSDLDTHMSELAKEVQLVHSLASSDQDVIVQTLKHPAECSLRKEGLGAVVKLLKDPRGKVSASASSVLRGLSAQPRQREQALVSCLELLEHDSVDTRVCACKALACLRAKESIDQLVYVCRTDKEDVREAAKQALLVLGEEGKMAYRHVETSQDTIPRFFAAASHISELLKPHRVCLVTPVLLGSPAHTCHRFLVLSLWRGYLVTSNLPVKVEMTFSYLDICSISIPSITQVVLETDRQTLSFSVTQVEDLEAVVLHMTTSVRRIFPDSCPGKLLKVSSLDLQQRLLSQDGAIEEQLRNQHTSCGGYSQMYAALCDFNEMFLREEVQWEVDNIYSLDEQRRFNLLDFRHLEDRSVSLQEFVLESCGLKPDFPIKMAAALQENPSSTLRSIDLSGNVMEDKGIIALSQELVNLPEGLKHLSLSRVSMTGRGLAAVSQTLLSSKLFSTSLTHLDLSGNPGCLATQEATFLFRFLSTNNSVSFLDLSDTCCPLDTVFVSLSAGCCNKLKHLNLSRNPFSHRKACAGTRSIQEFFSRSRQLKYVCLSETRLPPVALRLLLQGLATNRFLFGLELDLSSCELRSPGAQVIQEHISEATALRSLNISDNGFEDDVVTLILSIGRCRALRQLSLGRNFALKSRNLADALHRIAQLIQDEECTDVSILLKALAAPAVLTHVDITGNNAGDTGARLLARALRSNTRLRYTRTLPQLLTPISTTTTTFLALTLTLTLTLTLILTLTLTSASTQP</sequence>
<dbReference type="Proteomes" id="UP000324091">
    <property type="component" value="Chromosome 13"/>
</dbReference>
<dbReference type="PANTHER" id="PTHR15829">
    <property type="entry name" value="PROTEIN KINASE PKN/PRK1, EFFECTOR"/>
    <property type="match status" value="1"/>
</dbReference>
<keyword evidence="7" id="KW-1185">Reference proteome</keyword>
<evidence type="ECO:0000259" key="5">
    <source>
        <dbReference type="Pfam" id="PF17888"/>
    </source>
</evidence>
<dbReference type="InterPro" id="IPR016024">
    <property type="entry name" value="ARM-type_fold"/>
</dbReference>
<keyword evidence="3" id="KW-1133">Transmembrane helix</keyword>
<evidence type="ECO:0000256" key="1">
    <source>
        <dbReference type="ARBA" id="ARBA00005744"/>
    </source>
</evidence>
<dbReference type="PANTHER" id="PTHR15829:SF1">
    <property type="entry name" value="RHO FAMILY-INTERACTING CELL POLARIZATION REGULATOR 1"/>
    <property type="match status" value="1"/>
</dbReference>
<dbReference type="Gene3D" id="6.10.140.1850">
    <property type="match status" value="1"/>
</dbReference>
<keyword evidence="3" id="KW-0812">Transmembrane</keyword>
<evidence type="ECO:0000256" key="2">
    <source>
        <dbReference type="SAM" id="MobiDB-lite"/>
    </source>
</evidence>
<dbReference type="InterPro" id="IPR041245">
    <property type="entry name" value="CARMIL_PH"/>
</dbReference>
<name>A0A5C6P8S1_9TELE</name>
<reference evidence="6 7" key="1">
    <citation type="submission" date="2019-04" db="EMBL/GenBank/DDBJ databases">
        <title>Chromosome genome assembly for Takifugu flavidus.</title>
        <authorList>
            <person name="Xiao S."/>
        </authorList>
    </citation>
    <scope>NUCLEOTIDE SEQUENCE [LARGE SCALE GENOMIC DNA]</scope>
    <source>
        <strain evidence="6">HTHZ2018</strain>
        <tissue evidence="6">Muscle</tissue>
    </source>
</reference>